<sequence length="86" mass="10003">MKSKFLLKVYVFVFALILSSFTKNRDNLITGYYYNPFVSEVHEVLTDCSLTGVGQYCLVTVGPYRYQLYLTNDLDLIPDNELKKVY</sequence>
<dbReference type="AlphaFoldDB" id="A0A4S1DZD8"/>
<evidence type="ECO:0000313" key="2">
    <source>
        <dbReference type="Proteomes" id="UP000307602"/>
    </source>
</evidence>
<accession>A0A4S1DZD8</accession>
<dbReference type="Proteomes" id="UP000307602">
    <property type="component" value="Unassembled WGS sequence"/>
</dbReference>
<dbReference type="OrthoDB" id="1179119at2"/>
<evidence type="ECO:0000313" key="1">
    <source>
        <dbReference type="EMBL" id="TGV03607.1"/>
    </source>
</evidence>
<keyword evidence="2" id="KW-1185">Reference proteome</keyword>
<protein>
    <submittedName>
        <fullName evidence="1">Uncharacterized protein</fullName>
    </submittedName>
</protein>
<dbReference type="RefSeq" id="WP_135876301.1">
    <property type="nucleotide sequence ID" value="NZ_SRSO01000006.1"/>
</dbReference>
<comment type="caution">
    <text evidence="1">The sequence shown here is derived from an EMBL/GenBank/DDBJ whole genome shotgun (WGS) entry which is preliminary data.</text>
</comment>
<gene>
    <name evidence="1" type="ORF">EM932_06160</name>
</gene>
<proteinExistence type="predicted"/>
<reference evidence="1 2" key="1">
    <citation type="submission" date="2019-04" db="EMBL/GenBank/DDBJ databases">
        <authorList>
            <person name="Liu A."/>
        </authorList>
    </citation>
    <scope>NUCLEOTIDE SEQUENCE [LARGE SCALE GENOMIC DNA]</scope>
    <source>
        <strain evidence="1 2">RZ03</strain>
    </source>
</reference>
<name>A0A4S1DZD8_9FLAO</name>
<organism evidence="1 2">
    <name type="scientific">Flavivirga rizhaonensis</name>
    <dbReference type="NCBI Taxonomy" id="2559571"/>
    <lineage>
        <taxon>Bacteria</taxon>
        <taxon>Pseudomonadati</taxon>
        <taxon>Bacteroidota</taxon>
        <taxon>Flavobacteriia</taxon>
        <taxon>Flavobacteriales</taxon>
        <taxon>Flavobacteriaceae</taxon>
        <taxon>Flavivirga</taxon>
    </lineage>
</organism>
<dbReference type="EMBL" id="SRSO01000006">
    <property type="protein sequence ID" value="TGV03607.1"/>
    <property type="molecule type" value="Genomic_DNA"/>
</dbReference>